<dbReference type="AlphaFoldDB" id="A0A2N7PIM3"/>
<dbReference type="Pfam" id="PF17782">
    <property type="entry name" value="WHD_DprA"/>
    <property type="match status" value="1"/>
</dbReference>
<proteinExistence type="inferred from homology"/>
<dbReference type="InterPro" id="IPR041614">
    <property type="entry name" value="DprA_WH"/>
</dbReference>
<dbReference type="InterPro" id="IPR057666">
    <property type="entry name" value="DrpA_SLOG"/>
</dbReference>
<protein>
    <submittedName>
        <fullName evidence="4">DNA-protecting protein DprA</fullName>
    </submittedName>
</protein>
<dbReference type="EMBL" id="PNIE01000076">
    <property type="protein sequence ID" value="PMP61728.1"/>
    <property type="molecule type" value="Genomic_DNA"/>
</dbReference>
<evidence type="ECO:0000256" key="1">
    <source>
        <dbReference type="ARBA" id="ARBA00006525"/>
    </source>
</evidence>
<reference evidence="4 5" key="1">
    <citation type="submission" date="2018-01" db="EMBL/GenBank/DDBJ databases">
        <title>Metagenomic assembled genomes from two thermal pools in the Uzon Caldera, Kamchatka, Russia.</title>
        <authorList>
            <person name="Wilkins L."/>
            <person name="Ettinger C."/>
        </authorList>
    </citation>
    <scope>NUCLEOTIDE SEQUENCE [LARGE SCALE GENOMIC DNA]</scope>
    <source>
        <strain evidence="4">ZAV-15</strain>
    </source>
</reference>
<feature type="domain" description="DprA winged helix" evidence="3">
    <location>
        <begin position="282"/>
        <end position="337"/>
    </location>
</feature>
<sequence length="343" mass="38601">MREKLLFLGLYLKEKGSFKASKWIEEFPKPEEILEKFRLKEKDLLDLAERELEKAEKVGIKILFIKDLTFPEDLKLIPYPPLFLYVKGELNDLTKFAVVGSRKPSPYGKEVARYFAEILSKAGLCLVSGLARGIDTIVHRVCVEKGHATIAVLGSGLDVIYPAENKDLFKRIVETGGAIISEFPLGTKPKRENFPRRNRIISGLSKGILVIEAGERSGTLITARWAQEQGKEVFSIPGNIFSEQSKGTNFLLKEGAIPVTHPLEILHYLGLDSEKTLSEEKPDIEITEEEKTILEILSLGPTHFEELAEKTKISPPLLLQILTELEFKNLIKSLPGKYFQKIS</sequence>
<evidence type="ECO:0000313" key="4">
    <source>
        <dbReference type="EMBL" id="PMP61728.1"/>
    </source>
</evidence>
<dbReference type="InterPro" id="IPR036390">
    <property type="entry name" value="WH_DNA-bd_sf"/>
</dbReference>
<dbReference type="InterPro" id="IPR036388">
    <property type="entry name" value="WH-like_DNA-bd_sf"/>
</dbReference>
<comment type="caution">
    <text evidence="4">The sequence shown here is derived from an EMBL/GenBank/DDBJ whole genome shotgun (WGS) entry which is preliminary data.</text>
</comment>
<comment type="similarity">
    <text evidence="1">Belongs to the DprA/Smf family.</text>
</comment>
<evidence type="ECO:0000313" key="5">
    <source>
        <dbReference type="Proteomes" id="UP000235731"/>
    </source>
</evidence>
<dbReference type="PANTHER" id="PTHR43022:SF1">
    <property type="entry name" value="PROTEIN SMF"/>
    <property type="match status" value="1"/>
</dbReference>
<name>A0A2N7PIM3_9BACT</name>
<dbReference type="SUPFAM" id="SSF102405">
    <property type="entry name" value="MCP/YpsA-like"/>
    <property type="match status" value="1"/>
</dbReference>
<gene>
    <name evidence="4" type="primary">dprA</name>
    <name evidence="4" type="ORF">C0197_05305</name>
</gene>
<dbReference type="Pfam" id="PF02481">
    <property type="entry name" value="DNA_processg_A"/>
    <property type="match status" value="1"/>
</dbReference>
<dbReference type="Gene3D" id="1.10.10.10">
    <property type="entry name" value="Winged helix-like DNA-binding domain superfamily/Winged helix DNA-binding domain"/>
    <property type="match status" value="1"/>
</dbReference>
<evidence type="ECO:0000259" key="2">
    <source>
        <dbReference type="Pfam" id="PF02481"/>
    </source>
</evidence>
<organism evidence="4 5">
    <name type="scientific">Caldimicrobium thiodismutans</name>
    <dbReference type="NCBI Taxonomy" id="1653476"/>
    <lineage>
        <taxon>Bacteria</taxon>
        <taxon>Pseudomonadati</taxon>
        <taxon>Thermodesulfobacteriota</taxon>
        <taxon>Thermodesulfobacteria</taxon>
        <taxon>Thermodesulfobacteriales</taxon>
        <taxon>Thermodesulfobacteriaceae</taxon>
        <taxon>Caldimicrobium</taxon>
    </lineage>
</organism>
<dbReference type="InterPro" id="IPR003488">
    <property type="entry name" value="DprA"/>
</dbReference>
<feature type="domain" description="Smf/DprA SLOG" evidence="2">
    <location>
        <begin position="61"/>
        <end position="268"/>
    </location>
</feature>
<dbReference type="SUPFAM" id="SSF46785">
    <property type="entry name" value="Winged helix' DNA-binding domain"/>
    <property type="match status" value="1"/>
</dbReference>
<dbReference type="Proteomes" id="UP000235731">
    <property type="component" value="Unassembled WGS sequence"/>
</dbReference>
<dbReference type="Gene3D" id="3.40.50.450">
    <property type="match status" value="1"/>
</dbReference>
<dbReference type="PANTHER" id="PTHR43022">
    <property type="entry name" value="PROTEIN SMF"/>
    <property type="match status" value="1"/>
</dbReference>
<accession>A0A2N7PIM3</accession>
<evidence type="ECO:0000259" key="3">
    <source>
        <dbReference type="Pfam" id="PF17782"/>
    </source>
</evidence>
<dbReference type="GO" id="GO:0009294">
    <property type="term" value="P:DNA-mediated transformation"/>
    <property type="evidence" value="ECO:0007669"/>
    <property type="project" value="InterPro"/>
</dbReference>
<dbReference type="NCBIfam" id="TIGR00732">
    <property type="entry name" value="dprA"/>
    <property type="match status" value="1"/>
</dbReference>